<name>E9HHN2_DAPPU</name>
<dbReference type="OrthoDB" id="775260at2759"/>
<dbReference type="AlphaFoldDB" id="E9HHN2"/>
<evidence type="ECO:0000313" key="2">
    <source>
        <dbReference type="Proteomes" id="UP000000305"/>
    </source>
</evidence>
<reference evidence="1 2" key="1">
    <citation type="journal article" date="2011" name="Science">
        <title>The ecoresponsive genome of Daphnia pulex.</title>
        <authorList>
            <person name="Colbourne J.K."/>
            <person name="Pfrender M.E."/>
            <person name="Gilbert D."/>
            <person name="Thomas W.K."/>
            <person name="Tucker A."/>
            <person name="Oakley T.H."/>
            <person name="Tokishita S."/>
            <person name="Aerts A."/>
            <person name="Arnold G.J."/>
            <person name="Basu M.K."/>
            <person name="Bauer D.J."/>
            <person name="Caceres C.E."/>
            <person name="Carmel L."/>
            <person name="Casola C."/>
            <person name="Choi J.H."/>
            <person name="Detter J.C."/>
            <person name="Dong Q."/>
            <person name="Dusheyko S."/>
            <person name="Eads B.D."/>
            <person name="Frohlich T."/>
            <person name="Geiler-Samerotte K.A."/>
            <person name="Gerlach D."/>
            <person name="Hatcher P."/>
            <person name="Jogdeo S."/>
            <person name="Krijgsveld J."/>
            <person name="Kriventseva E.V."/>
            <person name="Kultz D."/>
            <person name="Laforsch C."/>
            <person name="Lindquist E."/>
            <person name="Lopez J."/>
            <person name="Manak J.R."/>
            <person name="Muller J."/>
            <person name="Pangilinan J."/>
            <person name="Patwardhan R.P."/>
            <person name="Pitluck S."/>
            <person name="Pritham E.J."/>
            <person name="Rechtsteiner A."/>
            <person name="Rho M."/>
            <person name="Rogozin I.B."/>
            <person name="Sakarya O."/>
            <person name="Salamov A."/>
            <person name="Schaack S."/>
            <person name="Shapiro H."/>
            <person name="Shiga Y."/>
            <person name="Skalitzky C."/>
            <person name="Smith Z."/>
            <person name="Souvorov A."/>
            <person name="Sung W."/>
            <person name="Tang Z."/>
            <person name="Tsuchiya D."/>
            <person name="Tu H."/>
            <person name="Vos H."/>
            <person name="Wang M."/>
            <person name="Wolf Y.I."/>
            <person name="Yamagata H."/>
            <person name="Yamada T."/>
            <person name="Ye Y."/>
            <person name="Shaw J.R."/>
            <person name="Andrews J."/>
            <person name="Crease T.J."/>
            <person name="Tang H."/>
            <person name="Lucas S.M."/>
            <person name="Robertson H.M."/>
            <person name="Bork P."/>
            <person name="Koonin E.V."/>
            <person name="Zdobnov E.M."/>
            <person name="Grigoriev I.V."/>
            <person name="Lynch M."/>
            <person name="Boore J.L."/>
        </authorList>
    </citation>
    <scope>NUCLEOTIDE SEQUENCE [LARGE SCALE GENOMIC DNA]</scope>
</reference>
<dbReference type="InterPro" id="IPR027417">
    <property type="entry name" value="P-loop_NTPase"/>
</dbReference>
<dbReference type="EMBL" id="GL732649">
    <property type="protein sequence ID" value="EFX68763.1"/>
    <property type="molecule type" value="Genomic_DNA"/>
</dbReference>
<accession>E9HHN2</accession>
<dbReference type="KEGG" id="dpx:DAPPUDRAFT_259680"/>
<proteinExistence type="predicted"/>
<dbReference type="Gene3D" id="3.40.50.300">
    <property type="entry name" value="P-loop containing nucleotide triphosphate hydrolases"/>
    <property type="match status" value="1"/>
</dbReference>
<keyword evidence="2" id="KW-1185">Reference proteome</keyword>
<sequence>MAPEDKWVAGIHITFHIFFQFSQGLDVITNKVTLEERQFVHHHLIDSTSSPFHPLTGPSLTFYANHCLKMSDNLRTRYKKKLEEILERHGIQGAVDHFLESCPSGYYLPTFVEQVIIKEFFKQPLGLICQNKG</sequence>
<evidence type="ECO:0000313" key="1">
    <source>
        <dbReference type="EMBL" id="EFX68763.1"/>
    </source>
</evidence>
<dbReference type="Proteomes" id="UP000000305">
    <property type="component" value="Unassembled WGS sequence"/>
</dbReference>
<protein>
    <submittedName>
        <fullName evidence="1">Uncharacterized protein</fullName>
    </submittedName>
</protein>
<dbReference type="InParanoid" id="E9HHN2"/>
<organism evidence="1 2">
    <name type="scientific">Daphnia pulex</name>
    <name type="common">Water flea</name>
    <dbReference type="NCBI Taxonomy" id="6669"/>
    <lineage>
        <taxon>Eukaryota</taxon>
        <taxon>Metazoa</taxon>
        <taxon>Ecdysozoa</taxon>
        <taxon>Arthropoda</taxon>
        <taxon>Crustacea</taxon>
        <taxon>Branchiopoda</taxon>
        <taxon>Diplostraca</taxon>
        <taxon>Cladocera</taxon>
        <taxon>Anomopoda</taxon>
        <taxon>Daphniidae</taxon>
        <taxon>Daphnia</taxon>
    </lineage>
</organism>
<dbReference type="HOGENOM" id="CLU_1908777_0_0_1"/>
<gene>
    <name evidence="1" type="ORF">DAPPUDRAFT_259680</name>
</gene>